<reference evidence="2 3" key="2">
    <citation type="journal article" date="2015" name="Eukaryot. Cell">
        <title>Asexual propagation of a virulent clone complex in a human and feline outbreak of sporotrichosis.</title>
        <authorList>
            <person name="Teixeira Mde M."/>
            <person name="Rodrigues A.M."/>
            <person name="Tsui C.K."/>
            <person name="de Almeida L.G."/>
            <person name="Van Diepeningen A.D."/>
            <person name="van den Ende B.G."/>
            <person name="Fernandes G.F."/>
            <person name="Kano R."/>
            <person name="Hamelin R.C."/>
            <person name="Lopes-Bezerra L.M."/>
            <person name="Vasconcelos A.T."/>
            <person name="de Hoog S."/>
            <person name="de Camargo Z.P."/>
            <person name="Felipe M.S."/>
        </authorList>
    </citation>
    <scope>NUCLEOTIDE SEQUENCE [LARGE SCALE GENOMIC DNA]</scope>
    <source>
        <strain evidence="2 3">1099-18</strain>
    </source>
</reference>
<gene>
    <name evidence="2" type="ORF">SPSK_02884</name>
</gene>
<dbReference type="EMBL" id="AXCR01000006">
    <property type="protein sequence ID" value="KJR86363.1"/>
    <property type="molecule type" value="Genomic_DNA"/>
</dbReference>
<evidence type="ECO:0000313" key="3">
    <source>
        <dbReference type="Proteomes" id="UP000033710"/>
    </source>
</evidence>
<dbReference type="KEGG" id="ssck:SPSK_02884"/>
<dbReference type="RefSeq" id="XP_016589039.1">
    <property type="nucleotide sequence ID" value="XM_016729745.1"/>
</dbReference>
<feature type="compositionally biased region" description="Basic and acidic residues" evidence="1">
    <location>
        <begin position="45"/>
        <end position="55"/>
    </location>
</feature>
<protein>
    <submittedName>
        <fullName evidence="2">Uncharacterized protein</fullName>
    </submittedName>
</protein>
<sequence>MSMGQRLVEEGGQVLGPRLEHPLSAQKDEERARLARPAKHGGGGELERDAGEGRFGRISTICRREGVQDAQEASNG</sequence>
<feature type="compositionally biased region" description="Basic and acidic residues" evidence="1">
    <location>
        <begin position="18"/>
        <end position="33"/>
    </location>
</feature>
<proteinExistence type="predicted"/>
<accession>A0A0F2M9H4</accession>
<organism evidence="2 3">
    <name type="scientific">Sporothrix schenckii 1099-18</name>
    <dbReference type="NCBI Taxonomy" id="1397361"/>
    <lineage>
        <taxon>Eukaryota</taxon>
        <taxon>Fungi</taxon>
        <taxon>Dikarya</taxon>
        <taxon>Ascomycota</taxon>
        <taxon>Pezizomycotina</taxon>
        <taxon>Sordariomycetes</taxon>
        <taxon>Sordariomycetidae</taxon>
        <taxon>Ophiostomatales</taxon>
        <taxon>Ophiostomataceae</taxon>
        <taxon>Sporothrix</taxon>
    </lineage>
</organism>
<evidence type="ECO:0000313" key="2">
    <source>
        <dbReference type="EMBL" id="KJR86363.1"/>
    </source>
</evidence>
<feature type="region of interest" description="Disordered" evidence="1">
    <location>
        <begin position="1"/>
        <end position="57"/>
    </location>
</feature>
<name>A0A0F2M9H4_SPOSC</name>
<dbReference type="AlphaFoldDB" id="A0A0F2M9H4"/>
<evidence type="ECO:0000256" key="1">
    <source>
        <dbReference type="SAM" id="MobiDB-lite"/>
    </source>
</evidence>
<dbReference type="GeneID" id="27665022"/>
<dbReference type="VEuPathDB" id="FungiDB:SPSK_02884"/>
<dbReference type="Proteomes" id="UP000033710">
    <property type="component" value="Unassembled WGS sequence"/>
</dbReference>
<comment type="caution">
    <text evidence="2">The sequence shown here is derived from an EMBL/GenBank/DDBJ whole genome shotgun (WGS) entry which is preliminary data.</text>
</comment>
<reference evidence="2 3" key="1">
    <citation type="journal article" date="2014" name="BMC Genomics">
        <title>Comparative genomics of the major fungal agents of human and animal Sporotrichosis: Sporothrix schenckii and Sporothrix brasiliensis.</title>
        <authorList>
            <person name="Teixeira M.M."/>
            <person name="de Almeida L.G."/>
            <person name="Kubitschek-Barreira P."/>
            <person name="Alves F.L."/>
            <person name="Kioshima E.S."/>
            <person name="Abadio A.K."/>
            <person name="Fernandes L."/>
            <person name="Derengowski L.S."/>
            <person name="Ferreira K.S."/>
            <person name="Souza R.C."/>
            <person name="Ruiz J.C."/>
            <person name="de Andrade N.C."/>
            <person name="Paes H.C."/>
            <person name="Nicola A.M."/>
            <person name="Albuquerque P."/>
            <person name="Gerber A.L."/>
            <person name="Martins V.P."/>
            <person name="Peconick L.D."/>
            <person name="Neto A.V."/>
            <person name="Chaucanez C.B."/>
            <person name="Silva P.A."/>
            <person name="Cunha O.L."/>
            <person name="de Oliveira F.F."/>
            <person name="dos Santos T.C."/>
            <person name="Barros A.L."/>
            <person name="Soares M.A."/>
            <person name="de Oliveira L.M."/>
            <person name="Marini M.M."/>
            <person name="Villalobos-Duno H."/>
            <person name="Cunha M.M."/>
            <person name="de Hoog S."/>
            <person name="da Silveira J.F."/>
            <person name="Henrissat B."/>
            <person name="Nino-Vega G.A."/>
            <person name="Cisalpino P.S."/>
            <person name="Mora-Montes H.M."/>
            <person name="Almeida S.R."/>
            <person name="Stajich J.E."/>
            <person name="Lopes-Bezerra L.M."/>
            <person name="Vasconcelos A.T."/>
            <person name="Felipe M.S."/>
        </authorList>
    </citation>
    <scope>NUCLEOTIDE SEQUENCE [LARGE SCALE GENOMIC DNA]</scope>
    <source>
        <strain evidence="2 3">1099-18</strain>
    </source>
</reference>